<protein>
    <submittedName>
        <fullName evidence="2">AAA family ATPase</fullName>
    </submittedName>
</protein>
<accession>A0A6G1ZKC1</accession>
<dbReference type="PANTHER" id="PTHR34825:SF1">
    <property type="entry name" value="AAA-ATPASE-LIKE DOMAIN-CONTAINING PROTEIN"/>
    <property type="match status" value="1"/>
</dbReference>
<feature type="domain" description="AAA-ATPase-like" evidence="1">
    <location>
        <begin position="2"/>
        <end position="71"/>
    </location>
</feature>
<sequence length="74" mass="8467">MQRAAELTGHPVVVLVDEYDKPLLQSLQDKELHQAYKETLKAFYGVLKSVDQYLKFYLLTSVTKFGQVSVFKAT</sequence>
<proteinExistence type="predicted"/>
<comment type="caution">
    <text evidence="2">The sequence shown here is derived from an EMBL/GenBank/DDBJ whole genome shotgun (WGS) entry which is preliminary data.</text>
</comment>
<name>A0A6G1ZKC1_9BACT</name>
<dbReference type="EMBL" id="WKLP01000050">
    <property type="protein sequence ID" value="MRY14414.1"/>
    <property type="molecule type" value="Genomic_DNA"/>
</dbReference>
<dbReference type="PANTHER" id="PTHR34825">
    <property type="entry name" value="CONSERVED PROTEIN, WITH A WEAK D-GALACTARATE DEHYDRATASE/ALTRONATE HYDROLASE DOMAIN"/>
    <property type="match status" value="1"/>
</dbReference>
<dbReference type="AlphaFoldDB" id="A0A6G1ZKC1"/>
<organism evidence="2">
    <name type="scientific">Parabacteroides goldsteinii</name>
    <dbReference type="NCBI Taxonomy" id="328812"/>
    <lineage>
        <taxon>Bacteria</taxon>
        <taxon>Pseudomonadati</taxon>
        <taxon>Bacteroidota</taxon>
        <taxon>Bacteroidia</taxon>
        <taxon>Bacteroidales</taxon>
        <taxon>Tannerellaceae</taxon>
        <taxon>Parabacteroides</taxon>
    </lineage>
</organism>
<dbReference type="InterPro" id="IPR018631">
    <property type="entry name" value="AAA-ATPase-like_dom"/>
</dbReference>
<evidence type="ECO:0000313" key="2">
    <source>
        <dbReference type="EMBL" id="MRY14414.1"/>
    </source>
</evidence>
<gene>
    <name evidence="2" type="ORF">GKE01_23575</name>
</gene>
<evidence type="ECO:0000259" key="1">
    <source>
        <dbReference type="Pfam" id="PF09820"/>
    </source>
</evidence>
<reference evidence="2" key="1">
    <citation type="journal article" date="2019" name="Nat. Med.">
        <title>A library of human gut bacterial isolates paired with longitudinal multiomics data enables mechanistic microbiome research.</title>
        <authorList>
            <person name="Poyet M."/>
            <person name="Groussin M."/>
            <person name="Gibbons S.M."/>
            <person name="Avila-Pacheco J."/>
            <person name="Jiang X."/>
            <person name="Kearney S.M."/>
            <person name="Perrotta A.R."/>
            <person name="Berdy B."/>
            <person name="Zhao S."/>
            <person name="Lieberman T.D."/>
            <person name="Swanson P.K."/>
            <person name="Smith M."/>
            <person name="Roesemann S."/>
            <person name="Alexander J.E."/>
            <person name="Rich S.A."/>
            <person name="Livny J."/>
            <person name="Vlamakis H."/>
            <person name="Clish C."/>
            <person name="Bullock K."/>
            <person name="Deik A."/>
            <person name="Scott J."/>
            <person name="Pierce K.A."/>
            <person name="Xavier R.J."/>
            <person name="Alm E.J."/>
        </authorList>
    </citation>
    <scope>NUCLEOTIDE SEQUENCE</scope>
    <source>
        <strain evidence="2">BIOML-A4</strain>
    </source>
</reference>
<dbReference type="Pfam" id="PF09820">
    <property type="entry name" value="AAA-ATPase_like"/>
    <property type="match status" value="1"/>
</dbReference>